<gene>
    <name evidence="1" type="ORF">DFP76_101201</name>
</gene>
<dbReference type="PANTHER" id="PTHR30313:SF2">
    <property type="entry name" value="DNA PRIMASE"/>
    <property type="match status" value="1"/>
</dbReference>
<dbReference type="SUPFAM" id="SSF56731">
    <property type="entry name" value="DNA primase core"/>
    <property type="match status" value="1"/>
</dbReference>
<dbReference type="SUPFAM" id="SSF52540">
    <property type="entry name" value="P-loop containing nucleoside triphosphate hydrolases"/>
    <property type="match status" value="1"/>
</dbReference>
<dbReference type="InterPro" id="IPR034154">
    <property type="entry name" value="TOPRIM_DnaG/twinkle"/>
</dbReference>
<dbReference type="AlphaFoldDB" id="A0A366D7F7"/>
<keyword evidence="2" id="KW-1185">Reference proteome</keyword>
<accession>A0A366D7F7</accession>
<comment type="caution">
    <text evidence="1">The sequence shown here is derived from an EMBL/GenBank/DDBJ whole genome shotgun (WGS) entry which is preliminary data.</text>
</comment>
<dbReference type="GO" id="GO:0006269">
    <property type="term" value="P:DNA replication, synthesis of primer"/>
    <property type="evidence" value="ECO:0007669"/>
    <property type="project" value="TreeGrafter"/>
</dbReference>
<proteinExistence type="predicted"/>
<sequence>MSEQQLIDDIHGRLASELGFKVSGQHVRGRCPSCGEKEAWTSVAAPWVIFCGRANRCGERHTARALFADLFEQFSERFPTTPEDPNATARAYLTQERRFDLAVIKEAWQQGYLPLKDGSLTPTVRFPLWGNAYWERVIDRAAMPLLPASCQGKTHFSAGTRYRGKGWAVPGQVLEKRDQVLIVEGIFHAIALAMVGVKAIAAFSCQNFPSEWVEKYADLNLTWVLAYDHDEAGIKAIKKWRQVLQEQGQKTKVMLTPSQHLDWDDCLRNQAFEQEKFWLDCEYRGHLAVAETAMDYAFHRYRRGRQNYMLFAFEQAYWVCYADEVQKALGETDIHSASGQRVFVQAATVKKVSNCLPQFLYQERDDVMGDKWYVFKVSYQNNHADELISLEGSNLESPSAFNKSLLNKAAGGVFNGSKAEMDILLDRWFKQIKTIHSMPYVGYNAEFSVYVYQSFAIHKGREIPLNAEGYFDLGSLGVKTSMKSPAIVHGEPFTGEWFEDLYAAFGANGLVVLGFWTATLFVQQIRKQHKSFPFLEMTGEPGAGKSTLIESLWHLLGRDYEGFDPQKATKAGIRRAFNQVSNLPVVLIEGDHMAQVDHKQRGFTFDSIKPLYDGRGTGTLGIAKRGNDTDEPMFNGALVIAQNASVTGEEALMERIVHIFFRTAPLSTRAQAMRLRNAPLKEMAGYLPHVLKQEQAYLAAFFRYTEQYDAAFRAEDGVEQIKQRLIFNHAQVMAAVAALGLFFPQLEDGVGQVYQLLLSRLRQRHQRLAGDSPLLEQFWEIFHYIDEGVATADSRFMTSEATRLNHHRQPEQYVAINLNDFYEQCRKHNQPLLELQELKRQLPSSRTYKFIERKKYRSALTEKVSNCWLFARQVGAEV</sequence>
<dbReference type="Gene3D" id="3.40.1360.10">
    <property type="match status" value="1"/>
</dbReference>
<protein>
    <submittedName>
        <fullName evidence="1">Toprim domain-containing protein</fullName>
    </submittedName>
</protein>
<dbReference type="Pfam" id="PF13155">
    <property type="entry name" value="Toprim_2"/>
    <property type="match status" value="1"/>
</dbReference>
<dbReference type="InterPro" id="IPR050219">
    <property type="entry name" value="DnaG_primase"/>
</dbReference>
<reference evidence="1 2" key="1">
    <citation type="submission" date="2018-06" db="EMBL/GenBank/DDBJ databases">
        <title>Genomic Encyclopedia of Type Strains, Phase III (KMG-III): the genomes of soil and plant-associated and newly described type strains.</title>
        <authorList>
            <person name="Whitman W."/>
        </authorList>
    </citation>
    <scope>NUCLEOTIDE SEQUENCE [LARGE SCALE GENOMIC DNA]</scope>
    <source>
        <strain evidence="1 2">CECT 7732</strain>
    </source>
</reference>
<evidence type="ECO:0000313" key="2">
    <source>
        <dbReference type="Proteomes" id="UP000252086"/>
    </source>
</evidence>
<dbReference type="PANTHER" id="PTHR30313">
    <property type="entry name" value="DNA PRIMASE"/>
    <property type="match status" value="1"/>
</dbReference>
<dbReference type="Proteomes" id="UP000252086">
    <property type="component" value="Unassembled WGS sequence"/>
</dbReference>
<evidence type="ECO:0000313" key="1">
    <source>
        <dbReference type="EMBL" id="RBO85926.1"/>
    </source>
</evidence>
<name>A0A366D7F7_9GAMM</name>
<dbReference type="InterPro" id="IPR027417">
    <property type="entry name" value="P-loop_NTPase"/>
</dbReference>
<dbReference type="RefSeq" id="WP_113872828.1">
    <property type="nucleotide sequence ID" value="NZ_QNRF01000001.1"/>
</dbReference>
<dbReference type="EMBL" id="QNRF01000001">
    <property type="protein sequence ID" value="RBO85926.1"/>
    <property type="molecule type" value="Genomic_DNA"/>
</dbReference>
<organism evidence="1 2">
    <name type="scientific">Marinomonas aquiplantarum</name>
    <dbReference type="NCBI Taxonomy" id="491951"/>
    <lineage>
        <taxon>Bacteria</taxon>
        <taxon>Pseudomonadati</taxon>
        <taxon>Pseudomonadota</taxon>
        <taxon>Gammaproteobacteria</taxon>
        <taxon>Oceanospirillales</taxon>
        <taxon>Oceanospirillaceae</taxon>
        <taxon>Marinomonas</taxon>
    </lineage>
</organism>
<dbReference type="CDD" id="cd01029">
    <property type="entry name" value="TOPRIM_primases"/>
    <property type="match status" value="1"/>
</dbReference>
<dbReference type="OrthoDB" id="5618772at2"/>
<dbReference type="GO" id="GO:0005737">
    <property type="term" value="C:cytoplasm"/>
    <property type="evidence" value="ECO:0007669"/>
    <property type="project" value="TreeGrafter"/>
</dbReference>